<feature type="compositionally biased region" description="Low complexity" evidence="1">
    <location>
        <begin position="1"/>
        <end position="17"/>
    </location>
</feature>
<dbReference type="EMBL" id="ACVI01000035">
    <property type="protein sequence ID" value="EET87185.1"/>
    <property type="molecule type" value="Genomic_DNA"/>
</dbReference>
<comment type="caution">
    <text evidence="2">The sequence shown here is derived from an EMBL/GenBank/DDBJ whole genome shotgun (WGS) entry which is preliminary data.</text>
</comment>
<dbReference type="OrthoDB" id="1923252at2"/>
<dbReference type="AlphaFoldDB" id="C6PU87"/>
<dbReference type="Proteomes" id="UP000004198">
    <property type="component" value="Unassembled WGS sequence"/>
</dbReference>
<sequence>MSIQINTSNIQNNNITNNKKKENKQQSFSKVLDEKVDEYDEYNEALNGKLDDEDKLQFKEFEKAGLDMVHHSLDYYRRDMRTLGFPPPSAPSYVRKAWREMLEQMPLQQRKEFETGIIAVMGTIRYNNEQIDKDMQKTNFSYCNFADEMLDMANSINHGVGFDNSLVMKYLNIFKENLGTN</sequence>
<evidence type="ECO:0000256" key="1">
    <source>
        <dbReference type="SAM" id="MobiDB-lite"/>
    </source>
</evidence>
<dbReference type="RefSeq" id="WP_007061239.1">
    <property type="nucleotide sequence ID" value="NZ_ACVI01000035.1"/>
</dbReference>
<keyword evidence="3" id="KW-1185">Reference proteome</keyword>
<protein>
    <submittedName>
        <fullName evidence="2">Uncharacterized protein</fullName>
    </submittedName>
</protein>
<gene>
    <name evidence="2" type="ORF">CcarbDRAFT_2354</name>
</gene>
<dbReference type="PATRIC" id="fig|536227.13.peg.2325"/>
<dbReference type="STRING" id="536227.Ccar_11100"/>
<proteinExistence type="predicted"/>
<reference evidence="2 3" key="1">
    <citation type="submission" date="2009-06" db="EMBL/GenBank/DDBJ databases">
        <title>The draft genome of Clostridium carboxidivorans P7.</title>
        <authorList>
            <consortium name="US DOE Joint Genome Institute (JGI-PGF)"/>
            <person name="Lucas S."/>
            <person name="Copeland A."/>
            <person name="Lapidus A."/>
            <person name="Glavina del Rio T."/>
            <person name="Tice H."/>
            <person name="Bruce D."/>
            <person name="Goodwin L."/>
            <person name="Pitluck S."/>
            <person name="Larimer F."/>
            <person name="Land M.L."/>
            <person name="Hauser L."/>
            <person name="Hemme C.L."/>
        </authorList>
    </citation>
    <scope>NUCLEOTIDE SEQUENCE [LARGE SCALE GENOMIC DNA]</scope>
    <source>
        <strain evidence="2 3">P7</strain>
    </source>
</reference>
<dbReference type="KEGG" id="cck:Ccar_11100"/>
<evidence type="ECO:0000313" key="3">
    <source>
        <dbReference type="Proteomes" id="UP000004198"/>
    </source>
</evidence>
<dbReference type="eggNOG" id="ENOG502ZXPC">
    <property type="taxonomic scope" value="Bacteria"/>
</dbReference>
<organism evidence="2 3">
    <name type="scientific">Clostridium carboxidivorans P7</name>
    <dbReference type="NCBI Taxonomy" id="536227"/>
    <lineage>
        <taxon>Bacteria</taxon>
        <taxon>Bacillati</taxon>
        <taxon>Bacillota</taxon>
        <taxon>Clostridia</taxon>
        <taxon>Eubacteriales</taxon>
        <taxon>Clostridiaceae</taxon>
        <taxon>Clostridium</taxon>
    </lineage>
</organism>
<name>C6PU87_9CLOT</name>
<evidence type="ECO:0000313" key="2">
    <source>
        <dbReference type="EMBL" id="EET87185.1"/>
    </source>
</evidence>
<accession>C6PU87</accession>
<feature type="region of interest" description="Disordered" evidence="1">
    <location>
        <begin position="1"/>
        <end position="28"/>
    </location>
</feature>